<dbReference type="EMBL" id="JABZEC010000001">
    <property type="protein sequence ID" value="NVY95930.1"/>
    <property type="molecule type" value="Genomic_DNA"/>
</dbReference>
<evidence type="ECO:0000313" key="3">
    <source>
        <dbReference type="Proteomes" id="UP000563523"/>
    </source>
</evidence>
<keyword evidence="3" id="KW-1185">Reference proteome</keyword>
<dbReference type="InterPro" id="IPR010982">
    <property type="entry name" value="Lambda_DNA-bd_dom_sf"/>
</dbReference>
<accession>A0A850R0Q3</accession>
<proteinExistence type="predicted"/>
<reference evidence="2 3" key="1">
    <citation type="submission" date="2020-06" db="EMBL/GenBank/DDBJ databases">
        <authorList>
            <person name="Kang J."/>
        </authorList>
    </citation>
    <scope>NUCLEOTIDE SEQUENCE [LARGE SCALE GENOMIC DNA]</scope>
    <source>
        <strain evidence="2 3">DCY120</strain>
    </source>
</reference>
<gene>
    <name evidence="2" type="ORF">HU830_01820</name>
</gene>
<dbReference type="CDD" id="cd00093">
    <property type="entry name" value="HTH_XRE"/>
    <property type="match status" value="1"/>
</dbReference>
<protein>
    <submittedName>
        <fullName evidence="2">Helix-turn-helix transcriptional regulator</fullName>
    </submittedName>
</protein>
<sequence>MTTLDLIKKFSRQRGWSLQTLAEKAGLGKNSIYRWNTKTPSTNSLKKIAKVLQISIEDLFGDDLKEHEDLKSKKIDITKAIHEGEILAYEGQDIPPEEVEMIRRIIEGRKHNG</sequence>
<dbReference type="Pfam" id="PF13443">
    <property type="entry name" value="HTH_26"/>
    <property type="match status" value="1"/>
</dbReference>
<name>A0A850R0Q3_9LACO</name>
<feature type="domain" description="HTH cro/C1-type" evidence="1">
    <location>
        <begin position="7"/>
        <end position="59"/>
    </location>
</feature>
<dbReference type="SUPFAM" id="SSF47413">
    <property type="entry name" value="lambda repressor-like DNA-binding domains"/>
    <property type="match status" value="1"/>
</dbReference>
<dbReference type="SMART" id="SM00530">
    <property type="entry name" value="HTH_XRE"/>
    <property type="match status" value="1"/>
</dbReference>
<dbReference type="InterPro" id="IPR001387">
    <property type="entry name" value="Cro/C1-type_HTH"/>
</dbReference>
<dbReference type="Proteomes" id="UP000563523">
    <property type="component" value="Unassembled WGS sequence"/>
</dbReference>
<dbReference type="AlphaFoldDB" id="A0A850R0Q3"/>
<evidence type="ECO:0000313" key="2">
    <source>
        <dbReference type="EMBL" id="NVY95930.1"/>
    </source>
</evidence>
<comment type="caution">
    <text evidence="2">The sequence shown here is derived from an EMBL/GenBank/DDBJ whole genome shotgun (WGS) entry which is preliminary data.</text>
</comment>
<dbReference type="PROSITE" id="PS50943">
    <property type="entry name" value="HTH_CROC1"/>
    <property type="match status" value="1"/>
</dbReference>
<dbReference type="Gene3D" id="1.10.260.40">
    <property type="entry name" value="lambda repressor-like DNA-binding domains"/>
    <property type="match status" value="1"/>
</dbReference>
<organism evidence="2 3">
    <name type="scientific">Bombilactobacillus apium</name>
    <dbReference type="NCBI Taxonomy" id="2675299"/>
    <lineage>
        <taxon>Bacteria</taxon>
        <taxon>Bacillati</taxon>
        <taxon>Bacillota</taxon>
        <taxon>Bacilli</taxon>
        <taxon>Lactobacillales</taxon>
        <taxon>Lactobacillaceae</taxon>
        <taxon>Bombilactobacillus</taxon>
    </lineage>
</organism>
<evidence type="ECO:0000259" key="1">
    <source>
        <dbReference type="PROSITE" id="PS50943"/>
    </source>
</evidence>
<dbReference type="GO" id="GO:0003677">
    <property type="term" value="F:DNA binding"/>
    <property type="evidence" value="ECO:0007669"/>
    <property type="project" value="InterPro"/>
</dbReference>
<dbReference type="RefSeq" id="WP_176942089.1">
    <property type="nucleotide sequence ID" value="NZ_JABZEC010000001.1"/>
</dbReference>